<dbReference type="InterPro" id="IPR015422">
    <property type="entry name" value="PyrdxlP-dep_Trfase_small"/>
</dbReference>
<keyword evidence="5 9" id="KW-0808">Transferase</keyword>
<evidence type="ECO:0000256" key="5">
    <source>
        <dbReference type="ARBA" id="ARBA00022679"/>
    </source>
</evidence>
<evidence type="ECO:0000313" key="12">
    <source>
        <dbReference type="EMBL" id="TKB49183.1"/>
    </source>
</evidence>
<dbReference type="CDD" id="cd06454">
    <property type="entry name" value="KBL_like"/>
    <property type="match status" value="1"/>
</dbReference>
<dbReference type="InterPro" id="IPR050087">
    <property type="entry name" value="AON_synthase_class-II"/>
</dbReference>
<evidence type="ECO:0000259" key="11">
    <source>
        <dbReference type="Pfam" id="PF00155"/>
    </source>
</evidence>
<dbReference type="HAMAP" id="MF_01693">
    <property type="entry name" value="BioF_aminotrans_2"/>
    <property type="match status" value="1"/>
</dbReference>
<comment type="pathway">
    <text evidence="2 9">Cofactor biosynthesis; biotin biosynthesis.</text>
</comment>
<dbReference type="OrthoDB" id="9807157at2"/>
<comment type="caution">
    <text evidence="12">The sequence shown here is derived from an EMBL/GenBank/DDBJ whole genome shotgun (WGS) entry which is preliminary data.</text>
</comment>
<sequence>MTPADPFLSRIDAALEQRAASHLLRQRTSVRRLPKARIEVDGKQYHHFCSNDYLGLAEHPQVLNAWQQGLVQHGGGSGASPLVTGHHHAHAQLESTLCQWLGFEQALLFSSGFAANQAVLLALLDNGDLLLQDRLNHASLQEAGSLGDATMKRFRHNDLTHLETLLRNNADNAPTLVVTEGVFSMDGDCAPLAEIQHLCQAHNAWLMVDDAHGLGVLGRHGKGSCDAAGIQPDLLIVTFGKALGGSGAAVLCKKPIADYLLQRARHLIYSTALPPAQADAVSAAIEVIKSDPKPYAYISELKARFLAKLDNEIPVAASDSPILPLIVGSSEAAVMLSDKLKDAGFWVSAIRPPTVPKGSARLRITLSASHSNTQVDALADAINALWHSLPLKECQ</sequence>
<feature type="binding site" evidence="9">
    <location>
        <position position="25"/>
    </location>
    <ligand>
        <name>substrate</name>
    </ligand>
</feature>
<comment type="similarity">
    <text evidence="3 9">Belongs to the class-II pyridoxal-phosphate-dependent aminotransferase family. BioF subfamily.</text>
</comment>
<comment type="subunit">
    <text evidence="4 9">Homodimer.</text>
</comment>
<accession>A0A4U1BEB2</accession>
<feature type="domain" description="Aminotransferase class I/classII large" evidence="11">
    <location>
        <begin position="47"/>
        <end position="382"/>
    </location>
</feature>
<dbReference type="Pfam" id="PF00155">
    <property type="entry name" value="Aminotran_1_2"/>
    <property type="match status" value="1"/>
</dbReference>
<feature type="binding site" evidence="9">
    <location>
        <position position="212"/>
    </location>
    <ligand>
        <name>pyridoxal 5'-phosphate</name>
        <dbReference type="ChEBI" id="CHEBI:597326"/>
    </ligand>
</feature>
<dbReference type="Proteomes" id="UP000305675">
    <property type="component" value="Unassembled WGS sequence"/>
</dbReference>
<dbReference type="InterPro" id="IPR022834">
    <property type="entry name" value="AONS_Proteobacteria"/>
</dbReference>
<evidence type="ECO:0000256" key="9">
    <source>
        <dbReference type="HAMAP-Rule" id="MF_01693"/>
    </source>
</evidence>
<dbReference type="AlphaFoldDB" id="A0A4U1BEB2"/>
<dbReference type="PROSITE" id="PS00599">
    <property type="entry name" value="AA_TRANSFER_CLASS_2"/>
    <property type="match status" value="1"/>
</dbReference>
<evidence type="ECO:0000256" key="4">
    <source>
        <dbReference type="ARBA" id="ARBA00011738"/>
    </source>
</evidence>
<evidence type="ECO:0000256" key="1">
    <source>
        <dbReference type="ARBA" id="ARBA00001933"/>
    </source>
</evidence>
<dbReference type="GO" id="GO:0008710">
    <property type="term" value="F:8-amino-7-oxononanoate synthase activity"/>
    <property type="evidence" value="ECO:0007669"/>
    <property type="project" value="UniProtKB-UniRule"/>
</dbReference>
<dbReference type="RefSeq" id="WP_136865381.1">
    <property type="nucleotide sequence ID" value="NZ_SWCJ01000028.1"/>
</dbReference>
<feature type="binding site" evidence="9">
    <location>
        <position position="238"/>
    </location>
    <ligand>
        <name>pyridoxal 5'-phosphate</name>
        <dbReference type="ChEBI" id="CHEBI:597326"/>
    </ligand>
</feature>
<proteinExistence type="inferred from homology"/>
<dbReference type="InterPro" id="IPR004723">
    <property type="entry name" value="AONS_Archaea/Proteobacteria"/>
</dbReference>
<dbReference type="GO" id="GO:0030170">
    <property type="term" value="F:pyridoxal phosphate binding"/>
    <property type="evidence" value="ECO:0007669"/>
    <property type="project" value="UniProtKB-UniRule"/>
</dbReference>
<gene>
    <name evidence="9 12" type="primary">bioF</name>
    <name evidence="12" type="ORF">FCL42_20995</name>
</gene>
<dbReference type="InterPro" id="IPR015421">
    <property type="entry name" value="PyrdxlP-dep_Trfase_major"/>
</dbReference>
<evidence type="ECO:0000256" key="6">
    <source>
        <dbReference type="ARBA" id="ARBA00022756"/>
    </source>
</evidence>
<dbReference type="InterPro" id="IPR004839">
    <property type="entry name" value="Aminotransferase_I/II_large"/>
</dbReference>
<dbReference type="Gene3D" id="3.90.1150.10">
    <property type="entry name" value="Aspartate Aminotransferase, domain 1"/>
    <property type="match status" value="1"/>
</dbReference>
<dbReference type="PANTHER" id="PTHR13693">
    <property type="entry name" value="CLASS II AMINOTRANSFERASE/8-AMINO-7-OXONONANOATE SYNTHASE"/>
    <property type="match status" value="1"/>
</dbReference>
<dbReference type="InterPro" id="IPR001917">
    <property type="entry name" value="Aminotrans_II_pyridoxalP_BS"/>
</dbReference>
<evidence type="ECO:0000313" key="13">
    <source>
        <dbReference type="Proteomes" id="UP000305675"/>
    </source>
</evidence>
<keyword evidence="12" id="KW-0012">Acyltransferase</keyword>
<comment type="cofactor">
    <cofactor evidence="1 9 10">
        <name>pyridoxal 5'-phosphate</name>
        <dbReference type="ChEBI" id="CHEBI:597326"/>
    </cofactor>
</comment>
<evidence type="ECO:0000256" key="8">
    <source>
        <dbReference type="ARBA" id="ARBA00047715"/>
    </source>
</evidence>
<dbReference type="GO" id="GO:0009102">
    <property type="term" value="P:biotin biosynthetic process"/>
    <property type="evidence" value="ECO:0007669"/>
    <property type="project" value="UniProtKB-UniRule"/>
</dbReference>
<keyword evidence="7 9" id="KW-0663">Pyridoxal phosphate</keyword>
<comment type="function">
    <text evidence="9">Catalyzes the decarboxylative condensation of pimeloyl-[acyl-carrier protein] and L-alanine to produce 8-amino-7-oxononanoate (AON), [acyl-carrier protein], and carbon dioxide.</text>
</comment>
<comment type="catalytic activity">
    <reaction evidence="8 9">
        <text>6-carboxyhexanoyl-[ACP] + L-alanine + H(+) = (8S)-8-amino-7-oxononanoate + holo-[ACP] + CO2</text>
        <dbReference type="Rhea" id="RHEA:42288"/>
        <dbReference type="Rhea" id="RHEA-COMP:9685"/>
        <dbReference type="Rhea" id="RHEA-COMP:9955"/>
        <dbReference type="ChEBI" id="CHEBI:15378"/>
        <dbReference type="ChEBI" id="CHEBI:16526"/>
        <dbReference type="ChEBI" id="CHEBI:57972"/>
        <dbReference type="ChEBI" id="CHEBI:64479"/>
        <dbReference type="ChEBI" id="CHEBI:78846"/>
        <dbReference type="ChEBI" id="CHEBI:149468"/>
        <dbReference type="EC" id="2.3.1.47"/>
    </reaction>
</comment>
<dbReference type="SUPFAM" id="SSF53383">
    <property type="entry name" value="PLP-dependent transferases"/>
    <property type="match status" value="1"/>
</dbReference>
<dbReference type="EC" id="2.3.1.47" evidence="9"/>
<organism evidence="12 13">
    <name type="scientific">Ferrimonas aestuarii</name>
    <dbReference type="NCBI Taxonomy" id="2569539"/>
    <lineage>
        <taxon>Bacteria</taxon>
        <taxon>Pseudomonadati</taxon>
        <taxon>Pseudomonadota</taxon>
        <taxon>Gammaproteobacteria</taxon>
        <taxon>Alteromonadales</taxon>
        <taxon>Ferrimonadaceae</taxon>
        <taxon>Ferrimonas</taxon>
    </lineage>
</organism>
<dbReference type="PANTHER" id="PTHR13693:SF100">
    <property type="entry name" value="8-AMINO-7-OXONONANOATE SYNTHASE"/>
    <property type="match status" value="1"/>
</dbReference>
<name>A0A4U1BEB2_9GAMM</name>
<dbReference type="NCBIfam" id="TIGR00858">
    <property type="entry name" value="bioF"/>
    <property type="match status" value="1"/>
</dbReference>
<reference evidence="12 13" key="1">
    <citation type="submission" date="2019-04" db="EMBL/GenBank/DDBJ databases">
        <authorList>
            <person name="Hwang J.C."/>
        </authorList>
    </citation>
    <scope>NUCLEOTIDE SEQUENCE [LARGE SCALE GENOMIC DNA]</scope>
    <source>
        <strain evidence="12 13">IMCC35002</strain>
    </source>
</reference>
<feature type="binding site" evidence="9">
    <location>
        <begin position="112"/>
        <end position="113"/>
    </location>
    <ligand>
        <name>pyridoxal 5'-phosphate</name>
        <dbReference type="ChEBI" id="CHEBI:597326"/>
    </ligand>
</feature>
<evidence type="ECO:0000256" key="7">
    <source>
        <dbReference type="ARBA" id="ARBA00022898"/>
    </source>
</evidence>
<evidence type="ECO:0000256" key="3">
    <source>
        <dbReference type="ARBA" id="ARBA00010008"/>
    </source>
</evidence>
<evidence type="ECO:0000256" key="2">
    <source>
        <dbReference type="ARBA" id="ARBA00004746"/>
    </source>
</evidence>
<feature type="binding site" evidence="9">
    <location>
        <position position="184"/>
    </location>
    <ligand>
        <name>pyridoxal 5'-phosphate</name>
        <dbReference type="ChEBI" id="CHEBI:597326"/>
    </ligand>
</feature>
<dbReference type="UniPathway" id="UPA00078"/>
<keyword evidence="6 9" id="KW-0093">Biotin biosynthesis</keyword>
<dbReference type="EMBL" id="SWCJ01000028">
    <property type="protein sequence ID" value="TKB49183.1"/>
    <property type="molecule type" value="Genomic_DNA"/>
</dbReference>
<feature type="binding site" evidence="9">
    <location>
        <position position="354"/>
    </location>
    <ligand>
        <name>substrate</name>
    </ligand>
</feature>
<feature type="modified residue" description="N6-(pyridoxal phosphate)lysine" evidence="9 10">
    <location>
        <position position="241"/>
    </location>
</feature>
<feature type="binding site" evidence="9">
    <location>
        <position position="137"/>
    </location>
    <ligand>
        <name>substrate</name>
    </ligand>
</feature>
<protein>
    <recommendedName>
        <fullName evidence="9">8-amino-7-oxononanoate synthase</fullName>
        <shortName evidence="9">AONS</shortName>
        <ecNumber evidence="9">2.3.1.47</ecNumber>
    </recommendedName>
    <alternativeName>
        <fullName evidence="9">7-keto-8-amino-pelargonic acid synthase</fullName>
        <shortName evidence="9">7-KAP synthase</shortName>
        <shortName evidence="9">KAPA synthase</shortName>
    </alternativeName>
    <alternativeName>
        <fullName evidence="9">8-amino-7-ketopelargonate synthase</fullName>
    </alternativeName>
</protein>
<evidence type="ECO:0000256" key="10">
    <source>
        <dbReference type="PIRSR" id="PIRSR604723-51"/>
    </source>
</evidence>
<dbReference type="Gene3D" id="3.40.640.10">
    <property type="entry name" value="Type I PLP-dependent aspartate aminotransferase-like (Major domain)"/>
    <property type="match status" value="1"/>
</dbReference>
<keyword evidence="13" id="KW-1185">Reference proteome</keyword>
<dbReference type="InterPro" id="IPR015424">
    <property type="entry name" value="PyrdxlP-dep_Trfase"/>
</dbReference>